<dbReference type="GO" id="GO:0016020">
    <property type="term" value="C:membrane"/>
    <property type="evidence" value="ECO:0007669"/>
    <property type="project" value="UniProtKB-SubCell"/>
</dbReference>
<feature type="compositionally biased region" description="Basic and acidic residues" evidence="5">
    <location>
        <begin position="737"/>
        <end position="754"/>
    </location>
</feature>
<feature type="transmembrane region" description="Helical" evidence="6">
    <location>
        <begin position="372"/>
        <end position="393"/>
    </location>
</feature>
<feature type="transmembrane region" description="Helical" evidence="6">
    <location>
        <begin position="211"/>
        <end position="232"/>
    </location>
</feature>
<feature type="domain" description="Anoctamin alpha-beta plait" evidence="8">
    <location>
        <begin position="19"/>
        <end position="141"/>
    </location>
</feature>
<evidence type="ECO:0000259" key="8">
    <source>
        <dbReference type="Pfam" id="PF20877"/>
    </source>
</evidence>
<evidence type="ECO:0000256" key="2">
    <source>
        <dbReference type="ARBA" id="ARBA00022692"/>
    </source>
</evidence>
<feature type="transmembrane region" description="Helical" evidence="6">
    <location>
        <begin position="286"/>
        <end position="307"/>
    </location>
</feature>
<dbReference type="PANTHER" id="PTHR12308:SF77">
    <property type="entry name" value="MEMBRANE STRESS RESPONSE PROTEIN (IST2), PUTATIVE (AFU_ORTHOLOGUE AFUA_4G03330)-RELATED"/>
    <property type="match status" value="1"/>
</dbReference>
<organism evidence="9 10">
    <name type="scientific">Aspergillus sclerotialis</name>
    <dbReference type="NCBI Taxonomy" id="2070753"/>
    <lineage>
        <taxon>Eukaryota</taxon>
        <taxon>Fungi</taxon>
        <taxon>Dikarya</taxon>
        <taxon>Ascomycota</taxon>
        <taxon>Pezizomycotina</taxon>
        <taxon>Eurotiomycetes</taxon>
        <taxon>Eurotiomycetidae</taxon>
        <taxon>Eurotiales</taxon>
        <taxon>Aspergillaceae</taxon>
        <taxon>Aspergillus</taxon>
        <taxon>Aspergillus subgen. Polypaecilum</taxon>
    </lineage>
</organism>
<feature type="region of interest" description="Disordered" evidence="5">
    <location>
        <begin position="733"/>
        <end position="754"/>
    </location>
</feature>
<dbReference type="EMBL" id="MVGC01000135">
    <property type="protein sequence ID" value="RJE23115.1"/>
    <property type="molecule type" value="Genomic_DNA"/>
</dbReference>
<evidence type="ECO:0000256" key="3">
    <source>
        <dbReference type="ARBA" id="ARBA00022989"/>
    </source>
</evidence>
<dbReference type="Proteomes" id="UP000266188">
    <property type="component" value="Unassembled WGS sequence"/>
</dbReference>
<evidence type="ECO:0000313" key="10">
    <source>
        <dbReference type="Proteomes" id="UP000266188"/>
    </source>
</evidence>
<comment type="subcellular location">
    <subcellularLocation>
        <location evidence="1">Membrane</location>
        <topology evidence="1">Multi-pass membrane protein</topology>
    </subcellularLocation>
</comment>
<feature type="domain" description="Anoctamin transmembrane" evidence="7">
    <location>
        <begin position="174"/>
        <end position="638"/>
    </location>
</feature>
<feature type="transmembrane region" description="Helical" evidence="6">
    <location>
        <begin position="517"/>
        <end position="540"/>
    </location>
</feature>
<gene>
    <name evidence="9" type="ORF">PHISCL_04562</name>
</gene>
<sequence length="754" mass="86863">MSLFPGKYRYENEEHDNLGVDWVIQYQFEDVDQTQAIEEFRTLIHDLEEAGFRTQVRHGYGASLIICIRLPRDRLGHMVHKSRVKDWLFAISHTLPAEEEDAIVEAEHPAEELRSVYHALTWQKELGGAGITPGCGKWKNITAAFPLHNTSANSELLRKWSRSTGLTVNDLDTIRALFGENVAFYFAFIHCYSMFLIFPAAWGVFCWFYFGPYSVTFAIVNCIWCIFFVEYWKIRELDLSFRWGVKYIGELKVDRPQYVWEKEVRDPITGKIERVFPAWKQLLRQLLLLPFASVATAALGTLIVVTFAMEVFISEVYNGPFKGYFEFLPTVLFSLSLPTISSVLNGMATRLTDYENYRTQDQYDLAQTQKTFVMNIITSFFPTLLTAFVYVPFGAKIVPYLDIFNVTGFNSSEIQTEFKVNSARLEQEVMYLSVTAQILNFGEEFVLPYVKRWLRQKWRAYRQKHSDHGHVRSRSKATELLLVDSEEESTLMNRIRNEADAEKYNVQDDILEMCVQFGYLALFGVAWPLVALGFLVNNWLEIRGDFFKLSLECQRPSPIRTDSIGPSLQGLEFLTWLGTLSTAAIVHLYRSQVEDVKLSSLLLTILIAEQTYLATRFAVRTGLEKLCSDSVRRNEARRYNVRKGYLELYWRSMANSPTSSPSRVRQQRVRFNERVDVYSSATEESHDSDENGKTESDQIEKNSDILRGSHREARFWSGHQGTTADAGVKLIQALNTKKPDRGKDFKSKAGKKID</sequence>
<dbReference type="GO" id="GO:0032541">
    <property type="term" value="C:cortical endoplasmic reticulum"/>
    <property type="evidence" value="ECO:0007669"/>
    <property type="project" value="TreeGrafter"/>
</dbReference>
<protein>
    <submittedName>
        <fullName evidence="9">Stress response protein Ist2</fullName>
    </submittedName>
</protein>
<name>A0A3A2ZYX7_9EURO</name>
<evidence type="ECO:0000256" key="4">
    <source>
        <dbReference type="ARBA" id="ARBA00023136"/>
    </source>
</evidence>
<feature type="transmembrane region" description="Helical" evidence="6">
    <location>
        <begin position="327"/>
        <end position="351"/>
    </location>
</feature>
<reference evidence="10" key="1">
    <citation type="submission" date="2017-02" db="EMBL/GenBank/DDBJ databases">
        <authorList>
            <person name="Tafer H."/>
            <person name="Lopandic K."/>
        </authorList>
    </citation>
    <scope>NUCLEOTIDE SEQUENCE [LARGE SCALE GENOMIC DNA]</scope>
    <source>
        <strain evidence="10">CBS 366.77</strain>
    </source>
</reference>
<comment type="caution">
    <text evidence="9">The sequence shown here is derived from an EMBL/GenBank/DDBJ whole genome shotgun (WGS) entry which is preliminary data.</text>
</comment>
<accession>A0A3A2ZYX7</accession>
<feature type="compositionally biased region" description="Basic and acidic residues" evidence="5">
    <location>
        <begin position="683"/>
        <end position="704"/>
    </location>
</feature>
<feature type="transmembrane region" description="Helical" evidence="6">
    <location>
        <begin position="182"/>
        <end position="205"/>
    </location>
</feature>
<evidence type="ECO:0000256" key="5">
    <source>
        <dbReference type="SAM" id="MobiDB-lite"/>
    </source>
</evidence>
<keyword evidence="10" id="KW-1185">Reference proteome</keyword>
<dbReference type="InterPro" id="IPR007632">
    <property type="entry name" value="Anoctamin"/>
</dbReference>
<dbReference type="PANTHER" id="PTHR12308">
    <property type="entry name" value="ANOCTAMIN"/>
    <property type="match status" value="1"/>
</dbReference>
<evidence type="ECO:0000256" key="6">
    <source>
        <dbReference type="SAM" id="Phobius"/>
    </source>
</evidence>
<dbReference type="AlphaFoldDB" id="A0A3A2ZYX7"/>
<keyword evidence="2 6" id="KW-0812">Transmembrane</keyword>
<dbReference type="Pfam" id="PF20877">
    <property type="entry name" value="Anoctamin_N"/>
    <property type="match status" value="1"/>
</dbReference>
<dbReference type="OrthoDB" id="296386at2759"/>
<proteinExistence type="predicted"/>
<keyword evidence="4 6" id="KW-0472">Membrane</keyword>
<evidence type="ECO:0000313" key="9">
    <source>
        <dbReference type="EMBL" id="RJE23115.1"/>
    </source>
</evidence>
<evidence type="ECO:0000259" key="7">
    <source>
        <dbReference type="Pfam" id="PF04547"/>
    </source>
</evidence>
<dbReference type="InterPro" id="IPR049456">
    <property type="entry name" value="Anoctamin_N_fung"/>
</dbReference>
<dbReference type="InterPro" id="IPR049452">
    <property type="entry name" value="Anoctamin_TM"/>
</dbReference>
<feature type="region of interest" description="Disordered" evidence="5">
    <location>
        <begin position="678"/>
        <end position="704"/>
    </location>
</feature>
<dbReference type="STRING" id="2070753.A0A3A2ZYX7"/>
<dbReference type="Pfam" id="PF04547">
    <property type="entry name" value="Anoctamin"/>
    <property type="match status" value="1"/>
</dbReference>
<dbReference type="GO" id="GO:0005254">
    <property type="term" value="F:chloride channel activity"/>
    <property type="evidence" value="ECO:0007669"/>
    <property type="project" value="TreeGrafter"/>
</dbReference>
<keyword evidence="3 6" id="KW-1133">Transmembrane helix</keyword>
<evidence type="ECO:0000256" key="1">
    <source>
        <dbReference type="ARBA" id="ARBA00004141"/>
    </source>
</evidence>